<keyword evidence="2" id="KW-1185">Reference proteome</keyword>
<organism evidence="1 2">
    <name type="scientific">Shewanella surugensis</name>
    <dbReference type="NCBI Taxonomy" id="212020"/>
    <lineage>
        <taxon>Bacteria</taxon>
        <taxon>Pseudomonadati</taxon>
        <taxon>Pseudomonadota</taxon>
        <taxon>Gammaproteobacteria</taxon>
        <taxon>Alteromonadales</taxon>
        <taxon>Shewanellaceae</taxon>
        <taxon>Shewanella</taxon>
    </lineage>
</organism>
<dbReference type="SUPFAM" id="SSF48150">
    <property type="entry name" value="DNA-glycosylase"/>
    <property type="match status" value="1"/>
</dbReference>
<evidence type="ECO:0000313" key="2">
    <source>
        <dbReference type="Proteomes" id="UP001203423"/>
    </source>
</evidence>
<comment type="caution">
    <text evidence="1">The sequence shown here is derived from an EMBL/GenBank/DDBJ whole genome shotgun (WGS) entry which is preliminary data.</text>
</comment>
<dbReference type="PANTHER" id="PTHR30037:SF3">
    <property type="entry name" value="BLR0857 PROTEIN"/>
    <property type="match status" value="1"/>
</dbReference>
<dbReference type="Gene3D" id="1.10.340.30">
    <property type="entry name" value="Hypothetical protein, domain 2"/>
    <property type="match status" value="1"/>
</dbReference>
<dbReference type="InterPro" id="IPR005019">
    <property type="entry name" value="Adenine_glyco"/>
</dbReference>
<dbReference type="Proteomes" id="UP001203423">
    <property type="component" value="Unassembled WGS sequence"/>
</dbReference>
<dbReference type="Pfam" id="PF03352">
    <property type="entry name" value="Adenine_glyco"/>
    <property type="match status" value="1"/>
</dbReference>
<dbReference type="PANTHER" id="PTHR30037">
    <property type="entry name" value="DNA-3-METHYLADENINE GLYCOSYLASE 1"/>
    <property type="match status" value="1"/>
</dbReference>
<proteinExistence type="predicted"/>
<keyword evidence="1" id="KW-0378">Hydrolase</keyword>
<dbReference type="InterPro" id="IPR052891">
    <property type="entry name" value="DNA-3mA_glycosylase"/>
</dbReference>
<reference evidence="1 2" key="1">
    <citation type="submission" date="2022-01" db="EMBL/GenBank/DDBJ databases">
        <title>Whole genome-based taxonomy of the Shewanellaceae.</title>
        <authorList>
            <person name="Martin-Rodriguez A.J."/>
        </authorList>
    </citation>
    <scope>NUCLEOTIDE SEQUENCE [LARGE SCALE GENOMIC DNA]</scope>
    <source>
        <strain evidence="1 2">DSM 17177</strain>
    </source>
</reference>
<dbReference type="EC" id="3.2.2.20" evidence="1"/>
<evidence type="ECO:0000313" key="1">
    <source>
        <dbReference type="EMBL" id="MCL1125502.1"/>
    </source>
</evidence>
<dbReference type="RefSeq" id="WP_248940816.1">
    <property type="nucleotide sequence ID" value="NZ_JAKIKS010000051.1"/>
</dbReference>
<dbReference type="GO" id="GO:0008725">
    <property type="term" value="F:DNA-3-methyladenine glycosylase activity"/>
    <property type="evidence" value="ECO:0007669"/>
    <property type="project" value="UniProtKB-EC"/>
</dbReference>
<sequence>MSKIESFSSVYQRACDRKGGEIGLEGLLTSVKTTVEIEQIPDDRLLSALSKKVFQSGFIWRIVELKWPAYEQAFFDFEPSKVLMLSPEQLQARASDPALIRHQKKTQAIYENAHMINDIKIEYGSFSRLISAWPEDDIIGLWAQLKLQGTRLGGNTGPYFLRVIGKSTFLLTNDIKGYFKSHKLIDYGFTSKSGLKQVQAVFNHWQQESGRSLTDLSRILALSVGDNLV</sequence>
<keyword evidence="1" id="KW-0326">Glycosidase</keyword>
<protein>
    <submittedName>
        <fullName evidence="1">DNA-3-methyladenine glycosylase I</fullName>
        <ecNumber evidence="1">3.2.2.20</ecNumber>
    </submittedName>
</protein>
<dbReference type="InterPro" id="IPR011257">
    <property type="entry name" value="DNA_glycosylase"/>
</dbReference>
<gene>
    <name evidence="1" type="ORF">L2764_13695</name>
</gene>
<dbReference type="EMBL" id="JAKIKS010000051">
    <property type="protein sequence ID" value="MCL1125502.1"/>
    <property type="molecule type" value="Genomic_DNA"/>
</dbReference>
<name>A0ABT0LDU4_9GAMM</name>
<accession>A0ABT0LDU4</accession>